<keyword evidence="2" id="KW-1133">Transmembrane helix</keyword>
<evidence type="ECO:0000259" key="3">
    <source>
        <dbReference type="PROSITE" id="PS50127"/>
    </source>
</evidence>
<gene>
    <name evidence="4" type="ORF">Tco025E_08831</name>
</gene>
<dbReference type="InterPro" id="IPR016135">
    <property type="entry name" value="UBQ-conjugating_enzyme/RWD"/>
</dbReference>
<sequence>MPSAPTPHCVRRLQKEYSALCRETNPFFFANPSTKSILHWYFIINGPADTPYDGGRYFGRLNFPPEYPMKPPEIIMLTPTGRFEVNRPICLTMSNAHPEHWSPLWGIRTIVTGLLSFMAGEEVANGSITCSDAQRRKYARESRRFNVEQLTIYKQLFPEEYQKDAEALRREENEKGSSMRETDGRAEMDSANAKSELARGLQEKKQWSWLFPAILVLFAVAVGASFWLRQGAGVVWGAAAARAFPHPGR</sequence>
<dbReference type="InterPro" id="IPR050113">
    <property type="entry name" value="Ub_conjugating_enzyme"/>
</dbReference>
<dbReference type="PANTHER" id="PTHR24067">
    <property type="entry name" value="UBIQUITIN-CONJUGATING ENZYME E2"/>
    <property type="match status" value="1"/>
</dbReference>
<dbReference type="Proteomes" id="UP000284403">
    <property type="component" value="Unassembled WGS sequence"/>
</dbReference>
<evidence type="ECO:0000256" key="2">
    <source>
        <dbReference type="SAM" id="Phobius"/>
    </source>
</evidence>
<organism evidence="4 5">
    <name type="scientific">Trypanosoma conorhini</name>
    <dbReference type="NCBI Taxonomy" id="83891"/>
    <lineage>
        <taxon>Eukaryota</taxon>
        <taxon>Discoba</taxon>
        <taxon>Euglenozoa</taxon>
        <taxon>Kinetoplastea</taxon>
        <taxon>Metakinetoplastina</taxon>
        <taxon>Trypanosomatida</taxon>
        <taxon>Trypanosomatidae</taxon>
        <taxon>Trypanosoma</taxon>
    </lineage>
</organism>
<feature type="region of interest" description="Disordered" evidence="1">
    <location>
        <begin position="165"/>
        <end position="191"/>
    </location>
</feature>
<accession>A0A3R7N4Z3</accession>
<dbReference type="SUPFAM" id="SSF54495">
    <property type="entry name" value="UBC-like"/>
    <property type="match status" value="1"/>
</dbReference>
<keyword evidence="2" id="KW-0812">Transmembrane</keyword>
<dbReference type="RefSeq" id="XP_029224216.1">
    <property type="nucleotide sequence ID" value="XM_029375667.1"/>
</dbReference>
<dbReference type="Gene3D" id="3.10.110.10">
    <property type="entry name" value="Ubiquitin Conjugating Enzyme"/>
    <property type="match status" value="1"/>
</dbReference>
<dbReference type="EC" id="6.3.2.-" evidence="4"/>
<evidence type="ECO:0000313" key="5">
    <source>
        <dbReference type="Proteomes" id="UP000284403"/>
    </source>
</evidence>
<evidence type="ECO:0000256" key="1">
    <source>
        <dbReference type="SAM" id="MobiDB-lite"/>
    </source>
</evidence>
<dbReference type="OrthoDB" id="1158011at2759"/>
<feature type="domain" description="UBC core" evidence="3">
    <location>
        <begin position="8"/>
        <end position="156"/>
    </location>
</feature>
<dbReference type="AlphaFoldDB" id="A0A3R7N4Z3"/>
<reference evidence="4 5" key="1">
    <citation type="journal article" date="2018" name="BMC Genomics">
        <title>Genomic comparison of Trypanosoma conorhini and Trypanosoma rangeli to Trypanosoma cruzi strains of high and low virulence.</title>
        <authorList>
            <person name="Bradwell K.R."/>
            <person name="Koparde V.N."/>
            <person name="Matveyev A.V."/>
            <person name="Serrano M.G."/>
            <person name="Alves J.M."/>
            <person name="Parikh H."/>
            <person name="Huang B."/>
            <person name="Lee V."/>
            <person name="Espinosa-Alvarez O."/>
            <person name="Ortiz P.A."/>
            <person name="Costa-Martins A.G."/>
            <person name="Teixeira M.M."/>
            <person name="Buck G.A."/>
        </authorList>
    </citation>
    <scope>NUCLEOTIDE SEQUENCE [LARGE SCALE GENOMIC DNA]</scope>
    <source>
        <strain evidence="4 5">025E</strain>
    </source>
</reference>
<dbReference type="GeneID" id="40322442"/>
<dbReference type="PROSITE" id="PS50127">
    <property type="entry name" value="UBC_2"/>
    <property type="match status" value="1"/>
</dbReference>
<evidence type="ECO:0000313" key="4">
    <source>
        <dbReference type="EMBL" id="RNF00295.1"/>
    </source>
</evidence>
<dbReference type="GO" id="GO:0016874">
    <property type="term" value="F:ligase activity"/>
    <property type="evidence" value="ECO:0007669"/>
    <property type="project" value="UniProtKB-KW"/>
</dbReference>
<feature type="transmembrane region" description="Helical" evidence="2">
    <location>
        <begin position="209"/>
        <end position="228"/>
    </location>
</feature>
<feature type="compositionally biased region" description="Basic and acidic residues" evidence="1">
    <location>
        <begin position="165"/>
        <end position="188"/>
    </location>
</feature>
<name>A0A3R7N4Z3_9TRYP</name>
<keyword evidence="4" id="KW-0436">Ligase</keyword>
<dbReference type="SMART" id="SM00212">
    <property type="entry name" value="UBCc"/>
    <property type="match status" value="1"/>
</dbReference>
<proteinExistence type="predicted"/>
<keyword evidence="5" id="KW-1185">Reference proteome</keyword>
<comment type="caution">
    <text evidence="4">The sequence shown here is derived from an EMBL/GenBank/DDBJ whole genome shotgun (WGS) entry which is preliminary data.</text>
</comment>
<dbReference type="InterPro" id="IPR000608">
    <property type="entry name" value="UBC"/>
</dbReference>
<dbReference type="Pfam" id="PF00179">
    <property type="entry name" value="UQ_con"/>
    <property type="match status" value="1"/>
</dbReference>
<dbReference type="FunFam" id="3.10.110.10:FF:000109">
    <property type="entry name" value="Ubiquitin-conjugating enzyme E2 J2-like"/>
    <property type="match status" value="1"/>
</dbReference>
<protein>
    <submittedName>
        <fullName evidence="4">Ubiquitin-conjugating enzyme E2</fullName>
        <ecNumber evidence="4">6.3.2.-</ecNumber>
    </submittedName>
</protein>
<dbReference type="CDD" id="cd23799">
    <property type="entry name" value="UBCc_UBE2J"/>
    <property type="match status" value="1"/>
</dbReference>
<dbReference type="EMBL" id="MKKU01000895">
    <property type="protein sequence ID" value="RNF00295.1"/>
    <property type="molecule type" value="Genomic_DNA"/>
</dbReference>
<keyword evidence="2" id="KW-0472">Membrane</keyword>